<feature type="transmembrane region" description="Helical" evidence="1">
    <location>
        <begin position="145"/>
        <end position="164"/>
    </location>
</feature>
<evidence type="ECO:0000256" key="1">
    <source>
        <dbReference type="SAM" id="Phobius"/>
    </source>
</evidence>
<dbReference type="EMBL" id="ACEO02000002">
    <property type="protein sequence ID" value="EFC52834.1"/>
    <property type="molecule type" value="Genomic_DNA"/>
</dbReference>
<keyword evidence="1" id="KW-0812">Transmembrane</keyword>
<organism evidence="2 3">
    <name type="scientific">Neisseria subflava NJ9703</name>
    <dbReference type="NCBI Taxonomy" id="546268"/>
    <lineage>
        <taxon>Bacteria</taxon>
        <taxon>Pseudomonadati</taxon>
        <taxon>Pseudomonadota</taxon>
        <taxon>Betaproteobacteria</taxon>
        <taxon>Neisseriales</taxon>
        <taxon>Neisseriaceae</taxon>
        <taxon>Neisseria</taxon>
    </lineage>
</organism>
<dbReference type="GO" id="GO:0005886">
    <property type="term" value="C:plasma membrane"/>
    <property type="evidence" value="ECO:0007669"/>
    <property type="project" value="TreeGrafter"/>
</dbReference>
<dbReference type="PANTHER" id="PTHR34980:SF2">
    <property type="entry name" value="INNER MEMBRANE PROTEIN YHAH-RELATED"/>
    <property type="match status" value="1"/>
</dbReference>
<gene>
    <name evidence="2" type="ORF">NEISUBOT_03670</name>
</gene>
<comment type="caution">
    <text evidence="2">The sequence shown here is derived from an EMBL/GenBank/DDBJ whole genome shotgun (WGS) entry which is preliminary data.</text>
</comment>
<feature type="transmembrane region" description="Helical" evidence="1">
    <location>
        <begin position="112"/>
        <end position="133"/>
    </location>
</feature>
<keyword evidence="1" id="KW-0472">Membrane</keyword>
<evidence type="ECO:0008006" key="4">
    <source>
        <dbReference type="Google" id="ProtNLM"/>
    </source>
</evidence>
<dbReference type="InterPro" id="IPR008523">
    <property type="entry name" value="DUF805"/>
</dbReference>
<feature type="transmembrane region" description="Helical" evidence="1">
    <location>
        <begin position="176"/>
        <end position="199"/>
    </location>
</feature>
<dbReference type="AlphaFoldDB" id="A0A9W5N029"/>
<dbReference type="Pfam" id="PF05656">
    <property type="entry name" value="DUF805"/>
    <property type="match status" value="1"/>
</dbReference>
<dbReference type="RefSeq" id="WP_004519377.1">
    <property type="nucleotide sequence ID" value="NZ_ACEO02000002.1"/>
</dbReference>
<reference evidence="2 3" key="1">
    <citation type="submission" date="2010-01" db="EMBL/GenBank/DDBJ databases">
        <authorList>
            <person name="Weinstock G."/>
            <person name="Sodergren E."/>
            <person name="Clifton S."/>
            <person name="Fulton L."/>
            <person name="Fulton B."/>
            <person name="Courtney L."/>
            <person name="Fronick C."/>
            <person name="Harrison M."/>
            <person name="Strong C."/>
            <person name="Farmer C."/>
            <person name="Delahaunty K."/>
            <person name="Markovic C."/>
            <person name="Hall O."/>
            <person name="Minx P."/>
            <person name="Tomlinson C."/>
            <person name="Mitreva M."/>
            <person name="Nelson J."/>
            <person name="Hou S."/>
            <person name="Wollam A."/>
            <person name="Pepin K.H."/>
            <person name="Johnson M."/>
            <person name="Bhonagiri V."/>
            <person name="Nash W.E."/>
            <person name="Warren W."/>
            <person name="Chinwalla A."/>
            <person name="Mardis E.R."/>
            <person name="Wilson R.K."/>
        </authorList>
    </citation>
    <scope>NUCLEOTIDE SEQUENCE [LARGE SCALE GENOMIC DNA]</scope>
    <source>
        <strain evidence="2 3">NJ9703</strain>
    </source>
</reference>
<protein>
    <recommendedName>
        <fullName evidence="4">DUF805 domain-containing protein</fullName>
    </recommendedName>
</protein>
<evidence type="ECO:0000313" key="3">
    <source>
        <dbReference type="Proteomes" id="UP000004621"/>
    </source>
</evidence>
<name>A0A9W5N029_NEISU</name>
<keyword evidence="1" id="KW-1133">Transmembrane helix</keyword>
<accession>A0A9W5N029</accession>
<dbReference type="PANTHER" id="PTHR34980">
    <property type="entry name" value="INNER MEMBRANE PROTEIN-RELATED-RELATED"/>
    <property type="match status" value="1"/>
</dbReference>
<proteinExistence type="predicted"/>
<evidence type="ECO:0000313" key="2">
    <source>
        <dbReference type="EMBL" id="EFC52834.1"/>
    </source>
</evidence>
<sequence>MKGQILDFSIQNGGGLINGEDGKRYPFKSEEWKEQNIPTRGMNVDFDINGDGQAIGIYKALNSSSSNNVVNAFNTVAQSRNENGQLSLFALFLETLSKRYAQFSGRASKREFWGYTLFRIIADFSIFIVAIIMSEISRSLGDIFFLLYYLFALAVIIPSLSVVIRRLHDIGKSGWWFLIILIPIIGPIWLIVLMCQPSFNGDNQWGSMPEN</sequence>
<dbReference type="Proteomes" id="UP000004621">
    <property type="component" value="Unassembled WGS sequence"/>
</dbReference>